<dbReference type="PANTHER" id="PTHR31650:SF24">
    <property type="entry name" value="O-ACYLTRANSFERASE WSD1-LIKE ISOFORM X1"/>
    <property type="match status" value="1"/>
</dbReference>
<dbReference type="InterPro" id="IPR045034">
    <property type="entry name" value="O-acyltransferase_WSD1-like"/>
</dbReference>
<organism evidence="13 14">
    <name type="scientific">Capsicum baccatum</name>
    <name type="common">Peruvian pepper</name>
    <dbReference type="NCBI Taxonomy" id="33114"/>
    <lineage>
        <taxon>Eukaryota</taxon>
        <taxon>Viridiplantae</taxon>
        <taxon>Streptophyta</taxon>
        <taxon>Embryophyta</taxon>
        <taxon>Tracheophyta</taxon>
        <taxon>Spermatophyta</taxon>
        <taxon>Magnoliopsida</taxon>
        <taxon>eudicotyledons</taxon>
        <taxon>Gunneridae</taxon>
        <taxon>Pentapetalae</taxon>
        <taxon>asterids</taxon>
        <taxon>lamiids</taxon>
        <taxon>Solanales</taxon>
        <taxon>Solanaceae</taxon>
        <taxon>Solanoideae</taxon>
        <taxon>Capsiceae</taxon>
        <taxon>Capsicum</taxon>
    </lineage>
</organism>
<keyword evidence="5" id="KW-0808">Transferase</keyword>
<comment type="catalytic activity">
    <reaction evidence="10">
        <text>an acyl-CoA + a 1,2-diacyl-sn-glycerol = a triacyl-sn-glycerol + CoA</text>
        <dbReference type="Rhea" id="RHEA:10868"/>
        <dbReference type="ChEBI" id="CHEBI:17815"/>
        <dbReference type="ChEBI" id="CHEBI:57287"/>
        <dbReference type="ChEBI" id="CHEBI:58342"/>
        <dbReference type="ChEBI" id="CHEBI:64615"/>
        <dbReference type="EC" id="2.3.1.20"/>
    </reaction>
</comment>
<evidence type="ECO:0000256" key="4">
    <source>
        <dbReference type="ARBA" id="ARBA00005189"/>
    </source>
</evidence>
<evidence type="ECO:0000313" key="13">
    <source>
        <dbReference type="EMBL" id="PHT28813.1"/>
    </source>
</evidence>
<dbReference type="Pfam" id="PF03007">
    <property type="entry name" value="WS_DGAT_cat"/>
    <property type="match status" value="1"/>
</dbReference>
<sequence>MEMEFEGTIWEPTSPSSQYLNSSTLSLSIICVLETKVPIEIEDSRVFTLLKDVYLPINPRFSSIMVTEKDGERKWKRVEVNIEDHIKTLEFPGGQPLSFHDEYFSNYLSKLASDPFIENRPMWELHLLKFRTSKAAGNVIFRLHHSLGDGYSLMGALLSCLQRADNPSLPLTFPSRKRSGADSEFQDDRYTILNTSIQDRAVNIVKRVPRALMTMVSTLQDFGRSVLKSTLIEDDRTPIRSGHDGVEFQPIEIVTTTFSLDSIKQIKDKLNVTLNDVITGVVTYGTRLYMQGVNKETSNGKCTALVLFNTRAIGGYKSVSDMVKPNSEMPWGNHFTFLPVPLPQLTSNDSMDPLGFVVKARSIIKRQRNSASVFLTSRLLEILRKVEGPEATAKYIHATLKHTSMGITNLIGPLEEMSLANHPIKGLYFVVAGAPQSLSVTMVSYVDKLRVAIVVEKDFIDPNKLKSCIEYSFETIFNAAIKSSSIVKI</sequence>
<dbReference type="AlphaFoldDB" id="A0A2G2V758"/>
<evidence type="ECO:0000259" key="12">
    <source>
        <dbReference type="Pfam" id="PF06974"/>
    </source>
</evidence>
<gene>
    <name evidence="13" type="ORF">CQW23_31593</name>
</gene>
<dbReference type="GO" id="GO:0005789">
    <property type="term" value="C:endoplasmic reticulum membrane"/>
    <property type="evidence" value="ECO:0007669"/>
    <property type="project" value="UniProtKB-SubCell"/>
</dbReference>
<accession>A0A2G2V758</accession>
<dbReference type="GO" id="GO:0005886">
    <property type="term" value="C:plasma membrane"/>
    <property type="evidence" value="ECO:0007669"/>
    <property type="project" value="UniProtKB-SubCell"/>
</dbReference>
<evidence type="ECO:0000256" key="10">
    <source>
        <dbReference type="ARBA" id="ARBA00048109"/>
    </source>
</evidence>
<dbReference type="OrthoDB" id="619536at2759"/>
<evidence type="ECO:0000313" key="14">
    <source>
        <dbReference type="Proteomes" id="UP000224567"/>
    </source>
</evidence>
<feature type="domain" description="O-acyltransferase WSD1 C-terminal" evidence="12">
    <location>
        <begin position="331"/>
        <end position="476"/>
    </location>
</feature>
<reference evidence="14" key="2">
    <citation type="journal article" date="2017" name="J. Anim. Genet.">
        <title>Multiple reference genome sequences of hot pepper reveal the massive evolution of plant disease resistance genes by retroduplication.</title>
        <authorList>
            <person name="Kim S."/>
            <person name="Park J."/>
            <person name="Yeom S.-I."/>
            <person name="Kim Y.-M."/>
            <person name="Seo E."/>
            <person name="Kim K.-T."/>
            <person name="Kim M.-S."/>
            <person name="Lee J.M."/>
            <person name="Cheong K."/>
            <person name="Shin H.-S."/>
            <person name="Kim S.-B."/>
            <person name="Han K."/>
            <person name="Lee J."/>
            <person name="Park M."/>
            <person name="Lee H.-A."/>
            <person name="Lee H.-Y."/>
            <person name="Lee Y."/>
            <person name="Oh S."/>
            <person name="Lee J.H."/>
            <person name="Choi E."/>
            <person name="Choi E."/>
            <person name="Lee S.E."/>
            <person name="Jeon J."/>
            <person name="Kim H."/>
            <person name="Choi G."/>
            <person name="Song H."/>
            <person name="Lee J."/>
            <person name="Lee S.-C."/>
            <person name="Kwon J.-K."/>
            <person name="Lee H.-Y."/>
            <person name="Koo N."/>
            <person name="Hong Y."/>
            <person name="Kim R.W."/>
            <person name="Kang W.-H."/>
            <person name="Huh J.H."/>
            <person name="Kang B.-C."/>
            <person name="Yang T.-J."/>
            <person name="Lee Y.-H."/>
            <person name="Bennetzen J.L."/>
            <person name="Choi D."/>
        </authorList>
    </citation>
    <scope>NUCLEOTIDE SEQUENCE [LARGE SCALE GENOMIC DNA]</scope>
    <source>
        <strain evidence="14">cv. PBC81</strain>
    </source>
</reference>
<keyword evidence="6" id="KW-0256">Endoplasmic reticulum</keyword>
<reference evidence="13 14" key="1">
    <citation type="journal article" date="2017" name="Genome Biol.">
        <title>New reference genome sequences of hot pepper reveal the massive evolution of plant disease-resistance genes by retroduplication.</title>
        <authorList>
            <person name="Kim S."/>
            <person name="Park J."/>
            <person name="Yeom S.I."/>
            <person name="Kim Y.M."/>
            <person name="Seo E."/>
            <person name="Kim K.T."/>
            <person name="Kim M.S."/>
            <person name="Lee J.M."/>
            <person name="Cheong K."/>
            <person name="Shin H.S."/>
            <person name="Kim S.B."/>
            <person name="Han K."/>
            <person name="Lee J."/>
            <person name="Park M."/>
            <person name="Lee H.A."/>
            <person name="Lee H.Y."/>
            <person name="Lee Y."/>
            <person name="Oh S."/>
            <person name="Lee J.H."/>
            <person name="Choi E."/>
            <person name="Choi E."/>
            <person name="Lee S.E."/>
            <person name="Jeon J."/>
            <person name="Kim H."/>
            <person name="Choi G."/>
            <person name="Song H."/>
            <person name="Lee J."/>
            <person name="Lee S.C."/>
            <person name="Kwon J.K."/>
            <person name="Lee H.Y."/>
            <person name="Koo N."/>
            <person name="Hong Y."/>
            <person name="Kim R.W."/>
            <person name="Kang W.H."/>
            <person name="Huh J.H."/>
            <person name="Kang B.C."/>
            <person name="Yang T.J."/>
            <person name="Lee Y.H."/>
            <person name="Bennetzen J.L."/>
            <person name="Choi D."/>
        </authorList>
    </citation>
    <scope>NUCLEOTIDE SEQUENCE [LARGE SCALE GENOMIC DNA]</scope>
    <source>
        <strain evidence="14">cv. PBC81</strain>
    </source>
</reference>
<dbReference type="InterPro" id="IPR004255">
    <property type="entry name" value="O-acyltransferase_WSD1_N"/>
</dbReference>
<dbReference type="InterPro" id="IPR009721">
    <property type="entry name" value="O-acyltransferase_WSD1_C"/>
</dbReference>
<evidence type="ECO:0000256" key="3">
    <source>
        <dbReference type="ARBA" id="ARBA00004771"/>
    </source>
</evidence>
<evidence type="ECO:0000256" key="9">
    <source>
        <dbReference type="ARBA" id="ARBA00047604"/>
    </source>
</evidence>
<dbReference type="Pfam" id="PF06974">
    <property type="entry name" value="WS_DGAT_C"/>
    <property type="match status" value="1"/>
</dbReference>
<evidence type="ECO:0000256" key="5">
    <source>
        <dbReference type="ARBA" id="ARBA00022679"/>
    </source>
</evidence>
<comment type="subcellular location">
    <subcellularLocation>
        <location evidence="1">Cell membrane</location>
        <topology evidence="1">Single-pass membrane protein</topology>
    </subcellularLocation>
    <subcellularLocation>
        <location evidence="2">Endoplasmic reticulum membrane</location>
    </subcellularLocation>
</comment>
<proteinExistence type="inferred from homology"/>
<evidence type="ECO:0000256" key="8">
    <source>
        <dbReference type="ARBA" id="ARBA00024360"/>
    </source>
</evidence>
<dbReference type="UniPathway" id="UPA00282"/>
<name>A0A2G2V758_CAPBA</name>
<dbReference type="PANTHER" id="PTHR31650">
    <property type="entry name" value="O-ACYLTRANSFERASE (WSD1-LIKE) FAMILY PROTEIN"/>
    <property type="match status" value="1"/>
</dbReference>
<keyword evidence="14" id="KW-1185">Reference proteome</keyword>
<dbReference type="Proteomes" id="UP000224567">
    <property type="component" value="Unassembled WGS sequence"/>
</dbReference>
<dbReference type="GO" id="GO:0019432">
    <property type="term" value="P:triglyceride biosynthetic process"/>
    <property type="evidence" value="ECO:0007669"/>
    <property type="project" value="UniProtKB-UniPathway"/>
</dbReference>
<dbReference type="GO" id="GO:0004144">
    <property type="term" value="F:diacylglycerol O-acyltransferase activity"/>
    <property type="evidence" value="ECO:0007669"/>
    <property type="project" value="UniProtKB-EC"/>
</dbReference>
<protein>
    <submittedName>
        <fullName evidence="13">Uncharacterized protein</fullName>
    </submittedName>
</protein>
<evidence type="ECO:0000256" key="2">
    <source>
        <dbReference type="ARBA" id="ARBA00004586"/>
    </source>
</evidence>
<feature type="domain" description="O-acyltransferase WSD1-like N-terminal" evidence="11">
    <location>
        <begin position="72"/>
        <end position="278"/>
    </location>
</feature>
<keyword evidence="7" id="KW-0012">Acyltransferase</keyword>
<dbReference type="EMBL" id="MLFT02000180">
    <property type="protein sequence ID" value="PHT28813.1"/>
    <property type="molecule type" value="Genomic_DNA"/>
</dbReference>
<evidence type="ECO:0000256" key="6">
    <source>
        <dbReference type="ARBA" id="ARBA00022824"/>
    </source>
</evidence>
<comment type="caution">
    <text evidence="13">The sequence shown here is derived from an EMBL/GenBank/DDBJ whole genome shotgun (WGS) entry which is preliminary data.</text>
</comment>
<evidence type="ECO:0000256" key="7">
    <source>
        <dbReference type="ARBA" id="ARBA00023315"/>
    </source>
</evidence>
<comment type="pathway">
    <text evidence="3">Glycerolipid metabolism; triacylglycerol biosynthesis.</text>
</comment>
<dbReference type="STRING" id="33114.A0A2G2V758"/>
<comment type="catalytic activity">
    <reaction evidence="9">
        <text>a long chain fatty alcohol + a fatty acyl-CoA = a long-chain alcohol wax ester + CoA</text>
        <dbReference type="Rhea" id="RHEA:38443"/>
        <dbReference type="ChEBI" id="CHEBI:17135"/>
        <dbReference type="ChEBI" id="CHEBI:57287"/>
        <dbReference type="ChEBI" id="CHEBI:77636"/>
        <dbReference type="ChEBI" id="CHEBI:235323"/>
        <dbReference type="EC" id="2.3.1.75"/>
    </reaction>
</comment>
<evidence type="ECO:0000259" key="11">
    <source>
        <dbReference type="Pfam" id="PF03007"/>
    </source>
</evidence>
<comment type="similarity">
    <text evidence="8">In the N-terminal section; belongs to the long-chain O-acyltransferase family.</text>
</comment>
<dbReference type="GO" id="GO:0047196">
    <property type="term" value="F:long-chain-alcohol O-fatty-acyltransferase activity"/>
    <property type="evidence" value="ECO:0007669"/>
    <property type="project" value="UniProtKB-EC"/>
</dbReference>
<comment type="pathway">
    <text evidence="4">Lipid metabolism.</text>
</comment>
<evidence type="ECO:0000256" key="1">
    <source>
        <dbReference type="ARBA" id="ARBA00004162"/>
    </source>
</evidence>